<dbReference type="AlphaFoldDB" id="A0A521B8A1"/>
<keyword evidence="2" id="KW-0812">Transmembrane</keyword>
<protein>
    <submittedName>
        <fullName evidence="4">AsmA protein</fullName>
    </submittedName>
</protein>
<evidence type="ECO:0000313" key="4">
    <source>
        <dbReference type="EMBL" id="SMO43303.1"/>
    </source>
</evidence>
<dbReference type="PANTHER" id="PTHR30441:SF8">
    <property type="entry name" value="DUF748 DOMAIN-CONTAINING PROTEIN"/>
    <property type="match status" value="1"/>
</dbReference>
<keyword evidence="2" id="KW-0472">Membrane</keyword>
<organism evidence="4 5">
    <name type="scientific">Pedobacter westerhofensis</name>
    <dbReference type="NCBI Taxonomy" id="425512"/>
    <lineage>
        <taxon>Bacteria</taxon>
        <taxon>Pseudomonadati</taxon>
        <taxon>Bacteroidota</taxon>
        <taxon>Sphingobacteriia</taxon>
        <taxon>Sphingobacteriales</taxon>
        <taxon>Sphingobacteriaceae</taxon>
        <taxon>Pedobacter</taxon>
    </lineage>
</organism>
<feature type="transmembrane region" description="Helical" evidence="2">
    <location>
        <begin position="12"/>
        <end position="33"/>
    </location>
</feature>
<evidence type="ECO:0000259" key="3">
    <source>
        <dbReference type="Pfam" id="PF05170"/>
    </source>
</evidence>
<dbReference type="InterPro" id="IPR007844">
    <property type="entry name" value="AsmA"/>
</dbReference>
<accession>A0A521B8A1</accession>
<name>A0A521B8A1_9SPHI</name>
<gene>
    <name evidence="4" type="ORF">SAMN06265348_10287</name>
</gene>
<feature type="region of interest" description="Disordered" evidence="1">
    <location>
        <begin position="925"/>
        <end position="963"/>
    </location>
</feature>
<evidence type="ECO:0000256" key="2">
    <source>
        <dbReference type="SAM" id="Phobius"/>
    </source>
</evidence>
<proteinExistence type="predicted"/>
<dbReference type="GO" id="GO:0005886">
    <property type="term" value="C:plasma membrane"/>
    <property type="evidence" value="ECO:0007669"/>
    <property type="project" value="TreeGrafter"/>
</dbReference>
<reference evidence="4 5" key="1">
    <citation type="submission" date="2017-05" db="EMBL/GenBank/DDBJ databases">
        <authorList>
            <person name="Varghese N."/>
            <person name="Submissions S."/>
        </authorList>
    </citation>
    <scope>NUCLEOTIDE SEQUENCE [LARGE SCALE GENOMIC DNA]</scope>
    <source>
        <strain evidence="4 5">DSM 19036</strain>
    </source>
</reference>
<dbReference type="Proteomes" id="UP000320300">
    <property type="component" value="Unassembled WGS sequence"/>
</dbReference>
<dbReference type="EMBL" id="FXTN01000002">
    <property type="protein sequence ID" value="SMO43303.1"/>
    <property type="molecule type" value="Genomic_DNA"/>
</dbReference>
<evidence type="ECO:0000313" key="5">
    <source>
        <dbReference type="Proteomes" id="UP000320300"/>
    </source>
</evidence>
<dbReference type="OrthoDB" id="596403at2"/>
<dbReference type="GO" id="GO:0090313">
    <property type="term" value="P:regulation of protein targeting to membrane"/>
    <property type="evidence" value="ECO:0007669"/>
    <property type="project" value="TreeGrafter"/>
</dbReference>
<dbReference type="InterPro" id="IPR052894">
    <property type="entry name" value="AsmA-related"/>
</dbReference>
<keyword evidence="2" id="KW-1133">Transmembrane helix</keyword>
<keyword evidence="5" id="KW-1185">Reference proteome</keyword>
<sequence>MEKIKKIPLKILKWLGIVVASILFLMFIIPLLFPGTISEQVKIFANKRLAGKLDYKKTRLTFFRHFPSLTVSVDEMLLLGSKPFQQDTLLSAKEVAVGINLKNLIFDGKVKIDEIYVTDAFANVYINSKGQANYNVYVSSPSKSPKDTTEKGTSIQLDLIKFRNWHIKYNDHPARILVDAKGLNYTGKGGLSEDIFDLKTDLAIDQLDFSLDRIYYARQKSVRADLITRINTNALTFVLRKNELKINDLPLKFTGFVSILKDGYNLDIKAASEKTTIRDMISVLPPQYLDWAKDTKLEGNSDLYFSLKGQFSEARKVKPKFTARLFVNDGLVSSTKAPVPMKNLNVDLNIDLPSLDPEQLTVDLKKLSFDLGDKDNFRAVVKTKGLSEMNVNANMKGAVNLQTLDEALGLKDLEIRGLMNADVKANGIFSMEKKLFPKTDGYINLKDGWLKTSYYPNPITNINAIASVKNSDGTFSSLGVKLDPFKFDFEGNPVFINADLQNFEDLLYKVRAKGVLNIGRIYQVFARKGIDVSGLITADLSLNGRQSYATTGQYSKLDNKGTLVVKNIKANTAYLPKPFYVKEGSFEFENEKMWFRKFYATYGKSDFSLNGHLLNTINYFIERKGTLHGNFVLNSNYILVDEFMALKSGDNDDKSIEVEYAKAENPKSSGVVIVPKNLDVALQANAKKVEFKGLGIDQLKGMASVKAGQIFLKNTSFDIAGSRMNLDARYQDESPVTANFDVGFKVQDFNVQRAYKEIDMMRKLATSAKDISGIVSVDYTLKGDFDENMAPIYPSLEGGGVVNLRDVAVKNYKMLSVIGDKVGADAFNNPDMKGVNIKTQIKNNLIHIDEFKFKVSVLRPAISGTVSLNGLLDVLVKVGLPPAGWIGVPVVVTGTQEKPQIKVFSRTGEGIVNALYNRKTNNVIRVEKRDQDKSGREQRKEKRAQEKKAEQAEEQVKKDLKKG</sequence>
<dbReference type="Pfam" id="PF05170">
    <property type="entry name" value="AsmA"/>
    <property type="match status" value="1"/>
</dbReference>
<dbReference type="RefSeq" id="WP_142526783.1">
    <property type="nucleotide sequence ID" value="NZ_CBCSJO010000003.1"/>
</dbReference>
<dbReference type="PANTHER" id="PTHR30441">
    <property type="entry name" value="DUF748 DOMAIN-CONTAINING PROTEIN"/>
    <property type="match status" value="1"/>
</dbReference>
<feature type="domain" description="AsmA" evidence="3">
    <location>
        <begin position="1"/>
        <end position="174"/>
    </location>
</feature>
<evidence type="ECO:0000256" key="1">
    <source>
        <dbReference type="SAM" id="MobiDB-lite"/>
    </source>
</evidence>